<evidence type="ECO:0000313" key="2">
    <source>
        <dbReference type="Proteomes" id="UP000501346"/>
    </source>
</evidence>
<dbReference type="OrthoDB" id="4067856at2759"/>
<keyword evidence="2" id="KW-1185">Reference proteome</keyword>
<accession>A0A6C1E493</accession>
<gene>
    <name evidence="1" type="primary">NKP1_2</name>
    <name evidence="1" type="ORF">GRS66_006178</name>
</gene>
<reference evidence="1 2" key="1">
    <citation type="journal article" date="2019" name="BMC Genomics">
        <title>Chromosome level assembly and comparative genome analysis confirm lager-brewing yeasts originated from a single hybridization.</title>
        <authorList>
            <person name="Salazar A.N."/>
            <person name="Gorter de Vries A.R."/>
            <person name="van den Broek M."/>
            <person name="Brouwers N."/>
            <person name="de la Torre Cortes P."/>
            <person name="Kuijpers N.G.A."/>
            <person name="Daran J.G."/>
            <person name="Abeel T."/>
        </authorList>
    </citation>
    <scope>NUCLEOTIDE SEQUENCE [LARGE SCALE GENOMIC DNA]</scope>
    <source>
        <strain evidence="1 2">CBS 1483</strain>
    </source>
</reference>
<name>A0A6C1E493_SACPS</name>
<dbReference type="AlphaFoldDB" id="A0A6C1E493"/>
<proteinExistence type="predicted"/>
<sequence length="253" mass="28724">MTEATHKQEENCPMTDTYNTISRFIDEELSAFLSSDDYLMDDFLGEIPNEVTRLLKAEVIEKRKDALSRGKQDVLTKEIYDNESELRIRQTQQVMDLIGDIPKYSLGSELRSRVGSEPQSTSIATLIEDVLKLPQMEVATEGELEAETENDLKILNEYSNLRRDLILRCQAIQIGESTLSEIVTQVSSIDSLVNSIKETTDDDDVSEYFATYNGKLVAALEEMKLLLEEAIKTFDTSPEKIQKIKDILVDLKK</sequence>
<evidence type="ECO:0000313" key="1">
    <source>
        <dbReference type="EMBL" id="QID83703.1"/>
    </source>
</evidence>
<dbReference type="EMBL" id="CP048999">
    <property type="protein sequence ID" value="QID83703.1"/>
    <property type="molecule type" value="Genomic_DNA"/>
</dbReference>
<dbReference type="Proteomes" id="UP000501346">
    <property type="component" value="Chromosome SeII-SeIV"/>
</dbReference>
<protein>
    <submittedName>
        <fullName evidence="1">Non-essential kinetochore protein</fullName>
    </submittedName>
</protein>
<organism evidence="1 2">
    <name type="scientific">Saccharomyces pastorianus</name>
    <name type="common">Lager yeast</name>
    <name type="synonym">Saccharomyces cerevisiae x Saccharomyces eubayanus</name>
    <dbReference type="NCBI Taxonomy" id="27292"/>
    <lineage>
        <taxon>Eukaryota</taxon>
        <taxon>Fungi</taxon>
        <taxon>Dikarya</taxon>
        <taxon>Ascomycota</taxon>
        <taxon>Saccharomycotina</taxon>
        <taxon>Saccharomycetes</taxon>
        <taxon>Saccharomycetales</taxon>
        <taxon>Saccharomycetaceae</taxon>
        <taxon>Saccharomyces</taxon>
    </lineage>
</organism>